<feature type="compositionally biased region" description="Polar residues" evidence="1">
    <location>
        <begin position="10"/>
        <end position="31"/>
    </location>
</feature>
<evidence type="ECO:0000256" key="1">
    <source>
        <dbReference type="SAM" id="MobiDB-lite"/>
    </source>
</evidence>
<dbReference type="PANTHER" id="PTHR43642">
    <property type="entry name" value="HYBRID SIGNAL TRANSDUCTION HISTIDINE KINASE G"/>
    <property type="match status" value="1"/>
</dbReference>
<evidence type="ECO:0000259" key="2">
    <source>
        <dbReference type="Pfam" id="PF13191"/>
    </source>
</evidence>
<dbReference type="EMBL" id="JABMIG020000185">
    <property type="protein sequence ID" value="KAL3786912.1"/>
    <property type="molecule type" value="Genomic_DNA"/>
</dbReference>
<feature type="region of interest" description="Disordered" evidence="1">
    <location>
        <begin position="1"/>
        <end position="31"/>
    </location>
</feature>
<accession>A0ABD3PG80</accession>
<dbReference type="InterPro" id="IPR053159">
    <property type="entry name" value="Hybrid_Histidine_Kinase"/>
</dbReference>
<reference evidence="3 4" key="1">
    <citation type="journal article" date="2020" name="G3 (Bethesda)">
        <title>Improved Reference Genome for Cyclotella cryptica CCMP332, a Model for Cell Wall Morphogenesis, Salinity Adaptation, and Lipid Production in Diatoms (Bacillariophyta).</title>
        <authorList>
            <person name="Roberts W.R."/>
            <person name="Downey K.M."/>
            <person name="Ruck E.C."/>
            <person name="Traller J.C."/>
            <person name="Alverson A.J."/>
        </authorList>
    </citation>
    <scope>NUCLEOTIDE SEQUENCE [LARGE SCALE GENOMIC DNA]</scope>
    <source>
        <strain evidence="3 4">CCMP332</strain>
    </source>
</reference>
<dbReference type="InterPro" id="IPR041664">
    <property type="entry name" value="AAA_16"/>
</dbReference>
<comment type="caution">
    <text evidence="3">The sequence shown here is derived from an EMBL/GenBank/DDBJ whole genome shotgun (WGS) entry which is preliminary data.</text>
</comment>
<feature type="domain" description="Orc1-like AAA ATPase" evidence="2">
    <location>
        <begin position="378"/>
        <end position="565"/>
    </location>
</feature>
<sequence length="1370" mass="153855">MFGNPAANVSKETSSVRQNQNGSQNQNCHESSSDLNYQLQCGGPTFYARANDVIELNDEDSKDITDAERARTSPAAAAIVPLRRWVALQENASMIPHAKRRSYQLGLQRAAILRKITLSYAIGELLQHLKFSVSSYSQAELLRLFSVDNFSVHVSTDQTSDEGWEVMGVDMISPPLCVQLTSNLFSISDFFESAVDGEDWGRNVEAVIARHSPFCCAKSVTEDETRDGRFLCFSLGVLLHFLFSGENRLDESVKAGTCQHESAEDAHRVDFILEQSRRPKSARIQSQHIRSVSSADNGHDLMNVNSTFRPLHCFGYTHAVSQVVKNLLDCESVGGLFCPDDAYPSLEAAIKDLRLLLREPNIFLFKSNDVLVIPAKGKFYGRSLEVSALTDAFCRVASSGQSEAYIIGGFSGSGKTRLVESAFNSVLAADGMLVYGKFNETSNSQLSVVLSALDDLCIMIADRNTPEQSQYIWQRLVSEFGNNFHLLVRTLPNVLRLASSLSSTLSRDGDILSQGEVNFFSLCDSIMRFMRVVSSSESPVMLFLDDLQWADPVSLGLVHTILSDRKGASCLFFVGNYRDNEVLPQHIIFGFYDWLKAFNVRITTIHIDGMPEDDVNSMISNALGVLPRVCRSLSRVVFRKTDGNPFFVQTFLRSLIESSHLKYDLRRKCWTWDIDSIYAENITPNVLDLISTKMTNLSQDVQTALKVASCFGTKINISVARDLSDTPQYLGLLSGLNKAVEDNFMDPVPDGSYRFVHDKVREAAYGLICCDCKDQYHFDIGTTLLFYYESQIGSTSGDLVAVIDQINHGVPSLVRSQSQRISIARLNFTAGSKAMQCYDYISAYTHAKAAILLLPSDSWRMHYDLSLGLYFQLAKSAYPSNKIDEAIEALNKIVKHADCVETRLNGYTLLHSILFNTCASNDTEQLLVTIVNVLKSLGEDIPADDVARRDVATQVRLAKRNFERESDDALLQMHKNSSKPNVAIMQAYNILVNLSFIAKPRLYQYFVARWAQFCLKSNVACKYVAGAYVAFAVVLCKDVSGTDARLGYRIGKLGLKMLHEDDTATSELPSVYLLYFGFVAVLFEPLQACIDMHRRAYKMGLQIGIASIAAWHKHFLIIREIHSGTNLLCIKDEIEHDLKMAKHHSMPHLVMKLSFYYETVLTLIGDESASSTLQLDREGSERPTFDRESTFLFCRIVTSTYFGYFERVKSMAKKWEFSIDAHSRMLNLRVAYISFYYGLSLVSLRRRKRSKNVPEKVIMMLEVLKTAADRSEWNFKNKVSLLKAEKLSCCLDNSAAEAEYDIAIAAAKSSKFIHEEGLACELAGMHYKRLKNNEKAVALFNRAERCYKYWGSQKKSFQMAEKAKQISLLK</sequence>
<keyword evidence="4" id="KW-1185">Reference proteome</keyword>
<dbReference type="InterPro" id="IPR027417">
    <property type="entry name" value="P-loop_NTPase"/>
</dbReference>
<evidence type="ECO:0000313" key="4">
    <source>
        <dbReference type="Proteomes" id="UP001516023"/>
    </source>
</evidence>
<protein>
    <recommendedName>
        <fullName evidence="2">Orc1-like AAA ATPase domain-containing protein</fullName>
    </recommendedName>
</protein>
<organism evidence="3 4">
    <name type="scientific">Cyclotella cryptica</name>
    <dbReference type="NCBI Taxonomy" id="29204"/>
    <lineage>
        <taxon>Eukaryota</taxon>
        <taxon>Sar</taxon>
        <taxon>Stramenopiles</taxon>
        <taxon>Ochrophyta</taxon>
        <taxon>Bacillariophyta</taxon>
        <taxon>Coscinodiscophyceae</taxon>
        <taxon>Thalassiosirophycidae</taxon>
        <taxon>Stephanodiscales</taxon>
        <taxon>Stephanodiscaceae</taxon>
        <taxon>Cyclotella</taxon>
    </lineage>
</organism>
<gene>
    <name evidence="3" type="ORF">HJC23_013247</name>
</gene>
<dbReference type="SUPFAM" id="SSF52540">
    <property type="entry name" value="P-loop containing nucleoside triphosphate hydrolases"/>
    <property type="match status" value="1"/>
</dbReference>
<dbReference type="Pfam" id="PF13191">
    <property type="entry name" value="AAA_16"/>
    <property type="match status" value="1"/>
</dbReference>
<proteinExistence type="predicted"/>
<dbReference type="PANTHER" id="PTHR43642:SF1">
    <property type="entry name" value="HYBRID SIGNAL TRANSDUCTION HISTIDINE KINASE G"/>
    <property type="match status" value="1"/>
</dbReference>
<dbReference type="Proteomes" id="UP001516023">
    <property type="component" value="Unassembled WGS sequence"/>
</dbReference>
<evidence type="ECO:0000313" key="3">
    <source>
        <dbReference type="EMBL" id="KAL3786912.1"/>
    </source>
</evidence>
<name>A0ABD3PG80_9STRA</name>